<dbReference type="RefSeq" id="WP_263999705.1">
    <property type="nucleotide sequence ID" value="NZ_JACKVK010000020.1"/>
</dbReference>
<organism evidence="1 2">
    <name type="scientific">Mycobacterium yunnanensis</name>
    <dbReference type="NCBI Taxonomy" id="368477"/>
    <lineage>
        <taxon>Bacteria</taxon>
        <taxon>Bacillati</taxon>
        <taxon>Actinomycetota</taxon>
        <taxon>Actinomycetes</taxon>
        <taxon>Mycobacteriales</taxon>
        <taxon>Mycobacteriaceae</taxon>
        <taxon>Mycobacterium</taxon>
    </lineage>
</organism>
<gene>
    <name evidence="1" type="ORF">H7K45_29240</name>
</gene>
<reference evidence="1" key="2">
    <citation type="journal article" date="2022" name="BMC Genomics">
        <title>Comparative genome analysis of mycobacteria focusing on tRNA and non-coding RNA.</title>
        <authorList>
            <person name="Behra P.R.K."/>
            <person name="Pettersson B.M.F."/>
            <person name="Ramesh M."/>
            <person name="Das S."/>
            <person name="Dasgupta S."/>
            <person name="Kirsebom L.A."/>
        </authorList>
    </citation>
    <scope>NUCLEOTIDE SEQUENCE</scope>
    <source>
        <strain evidence="1">DSM 44838</strain>
    </source>
</reference>
<protein>
    <submittedName>
        <fullName evidence="1">Uncharacterized protein</fullName>
    </submittedName>
</protein>
<comment type="caution">
    <text evidence="1">The sequence shown here is derived from an EMBL/GenBank/DDBJ whole genome shotgun (WGS) entry which is preliminary data.</text>
</comment>
<reference evidence="1" key="1">
    <citation type="submission" date="2020-07" db="EMBL/GenBank/DDBJ databases">
        <authorList>
            <person name="Pettersson B.M.F."/>
            <person name="Behra P.R.K."/>
            <person name="Ramesh M."/>
            <person name="Das S."/>
            <person name="Dasgupta S."/>
            <person name="Kirsebom L.A."/>
        </authorList>
    </citation>
    <scope>NUCLEOTIDE SEQUENCE</scope>
    <source>
        <strain evidence="1">DSM 44838</strain>
    </source>
</reference>
<evidence type="ECO:0000313" key="1">
    <source>
        <dbReference type="EMBL" id="MCV7424633.1"/>
    </source>
</evidence>
<keyword evidence="2" id="KW-1185">Reference proteome</keyword>
<evidence type="ECO:0000313" key="2">
    <source>
        <dbReference type="Proteomes" id="UP001141629"/>
    </source>
</evidence>
<dbReference type="Proteomes" id="UP001141629">
    <property type="component" value="Unassembled WGS sequence"/>
</dbReference>
<proteinExistence type="predicted"/>
<sequence length="45" mass="5181">MWLLEVNVLGRRMSCTVENRRRPLPGSARVAQWRHLLQRHSGAAA</sequence>
<dbReference type="AlphaFoldDB" id="A0A9X2YSF2"/>
<accession>A0A9X2YSF2</accession>
<name>A0A9X2YSF2_9MYCO</name>
<dbReference type="EMBL" id="JACKVK010000020">
    <property type="protein sequence ID" value="MCV7424633.1"/>
    <property type="molecule type" value="Genomic_DNA"/>
</dbReference>